<gene>
    <name evidence="1" type="ORF">HLH17_06755</name>
</gene>
<proteinExistence type="predicted"/>
<name>A0A7Y2WB50_9GAMM</name>
<dbReference type="EMBL" id="JABERL010000018">
    <property type="protein sequence ID" value="NNH77373.1"/>
    <property type="molecule type" value="Genomic_DNA"/>
</dbReference>
<accession>A0A7Y2WB50</accession>
<organism evidence="1 2">
    <name type="scientific">Acinetobacter terrae</name>
    <dbReference type="NCBI Taxonomy" id="2731247"/>
    <lineage>
        <taxon>Bacteria</taxon>
        <taxon>Pseudomonadati</taxon>
        <taxon>Pseudomonadota</taxon>
        <taxon>Gammaproteobacteria</taxon>
        <taxon>Moraxellales</taxon>
        <taxon>Moraxellaceae</taxon>
        <taxon>Acinetobacter</taxon>
        <taxon>Acinetobacter Taxon 24</taxon>
    </lineage>
</organism>
<protein>
    <submittedName>
        <fullName evidence="1">Uncharacterized protein</fullName>
    </submittedName>
</protein>
<dbReference type="PROSITE" id="PS51257">
    <property type="entry name" value="PROKAR_LIPOPROTEIN"/>
    <property type="match status" value="1"/>
</dbReference>
<dbReference type="RefSeq" id="WP_171540219.1">
    <property type="nucleotide sequence ID" value="NZ_JABERL010000018.1"/>
</dbReference>
<evidence type="ECO:0000313" key="2">
    <source>
        <dbReference type="Proteomes" id="UP000569202"/>
    </source>
</evidence>
<evidence type="ECO:0000313" key="1">
    <source>
        <dbReference type="EMBL" id="NNH77373.1"/>
    </source>
</evidence>
<comment type="caution">
    <text evidence="1">The sequence shown here is derived from an EMBL/GenBank/DDBJ whole genome shotgun (WGS) entry which is preliminary data.</text>
</comment>
<dbReference type="Proteomes" id="UP000569202">
    <property type="component" value="Unassembled WGS sequence"/>
</dbReference>
<dbReference type="AlphaFoldDB" id="A0A7Y2WB50"/>
<sequence>MKELGALALVASIALVGCSGGTVSATSDQGQGESASTNSILERVKGLFKSEAKSVTIEVPVQTMINETATEWIDERKITYPLAFSYLDFCNYLPEVLQVMGATDDALPKLLSNSKARISAIPQAQRNETDAMVLNFAQVAEKENLYGICGRLQLKKVGLPVAGWYGEPKEMAQMMFFNAFVANEISVRVAQKIADSSAWKTEELLKQKINQEIENLAKDGTIGQIFAAAVKPSLMFDIQRDMTMTHPAPVHFSLNGYDIAGAGTGIVLSKNGGTIYGDGWIGGKKYTATVQSVSGSTMQKEKTIRDESQTSGEITLTENAGVGN</sequence>
<reference evidence="1 2" key="1">
    <citation type="submission" date="2020-04" db="EMBL/GenBank/DDBJ databases">
        <title>Acinetobacter Taxon 24.</title>
        <authorList>
            <person name="Nemec A."/>
            <person name="Radolfova-Krizova L."/>
            <person name="Higgins P.G."/>
            <person name="Spanelova P."/>
        </authorList>
    </citation>
    <scope>NUCLEOTIDE SEQUENCE [LARGE SCALE GENOMIC DNA]</scope>
    <source>
        <strain evidence="1 2">ANC 5380</strain>
    </source>
</reference>